<dbReference type="AlphaFoldDB" id="A0AAI8VHM7"/>
<comment type="caution">
    <text evidence="1">The sequence shown here is derived from an EMBL/GenBank/DDBJ whole genome shotgun (WGS) entry which is preliminary data.</text>
</comment>
<accession>A0AAI8VHM7</accession>
<proteinExistence type="predicted"/>
<organism evidence="1 2">
    <name type="scientific">Anthostomella pinea</name>
    <dbReference type="NCBI Taxonomy" id="933095"/>
    <lineage>
        <taxon>Eukaryota</taxon>
        <taxon>Fungi</taxon>
        <taxon>Dikarya</taxon>
        <taxon>Ascomycota</taxon>
        <taxon>Pezizomycotina</taxon>
        <taxon>Sordariomycetes</taxon>
        <taxon>Xylariomycetidae</taxon>
        <taxon>Xylariales</taxon>
        <taxon>Xylariaceae</taxon>
        <taxon>Anthostomella</taxon>
    </lineage>
</organism>
<dbReference type="Proteomes" id="UP001295740">
    <property type="component" value="Unassembled WGS sequence"/>
</dbReference>
<protein>
    <submittedName>
        <fullName evidence="1">Uu.00g125170.m01.CDS01</fullName>
    </submittedName>
</protein>
<sequence length="118" mass="13356">MAFCEAAGRSDILLEVRLFGLERQRCITVDTEDDAAIERLLRRLGNDYDSACLDIVAVGLRGLGKLNVTGPEMIAWVKDKYVSDDRPGRPNLAVILEDMPIFRSVALLFRERWGEQEM</sequence>
<keyword evidence="2" id="KW-1185">Reference proteome</keyword>
<dbReference type="EMBL" id="CAUWAG010000007">
    <property type="protein sequence ID" value="CAJ2505123.1"/>
    <property type="molecule type" value="Genomic_DNA"/>
</dbReference>
<name>A0AAI8VHM7_9PEZI</name>
<evidence type="ECO:0000313" key="1">
    <source>
        <dbReference type="EMBL" id="CAJ2505123.1"/>
    </source>
</evidence>
<evidence type="ECO:0000313" key="2">
    <source>
        <dbReference type="Proteomes" id="UP001295740"/>
    </source>
</evidence>
<gene>
    <name evidence="1" type="ORF">KHLLAP_LOCUS5591</name>
</gene>
<reference evidence="1" key="1">
    <citation type="submission" date="2023-10" db="EMBL/GenBank/DDBJ databases">
        <authorList>
            <person name="Hackl T."/>
        </authorList>
    </citation>
    <scope>NUCLEOTIDE SEQUENCE</scope>
</reference>